<reference evidence="1" key="1">
    <citation type="submission" date="2020-04" db="EMBL/GenBank/DDBJ databases">
        <authorList>
            <person name="Alioto T."/>
            <person name="Alioto T."/>
            <person name="Gomez Garrido J."/>
        </authorList>
    </citation>
    <scope>NUCLEOTIDE SEQUENCE</scope>
    <source>
        <strain evidence="1">A484AB</strain>
    </source>
</reference>
<gene>
    <name evidence="1" type="ORF">PACLA_8A004585</name>
</gene>
<dbReference type="EMBL" id="CACRXK020000239">
    <property type="protein sequence ID" value="CAB3979891.1"/>
    <property type="molecule type" value="Genomic_DNA"/>
</dbReference>
<keyword evidence="2" id="KW-1185">Reference proteome</keyword>
<protein>
    <submittedName>
        <fullName evidence="1">Uncharacterized protein</fullName>
    </submittedName>
</protein>
<proteinExistence type="predicted"/>
<evidence type="ECO:0000313" key="2">
    <source>
        <dbReference type="Proteomes" id="UP001152795"/>
    </source>
</evidence>
<accession>A0A7D9HD93</accession>
<evidence type="ECO:0000313" key="1">
    <source>
        <dbReference type="EMBL" id="CAB3979891.1"/>
    </source>
</evidence>
<organism evidence="1 2">
    <name type="scientific">Paramuricea clavata</name>
    <name type="common">Red gorgonian</name>
    <name type="synonym">Violescent sea-whip</name>
    <dbReference type="NCBI Taxonomy" id="317549"/>
    <lineage>
        <taxon>Eukaryota</taxon>
        <taxon>Metazoa</taxon>
        <taxon>Cnidaria</taxon>
        <taxon>Anthozoa</taxon>
        <taxon>Octocorallia</taxon>
        <taxon>Malacalcyonacea</taxon>
        <taxon>Plexauridae</taxon>
        <taxon>Paramuricea</taxon>
    </lineage>
</organism>
<sequence>MESISFSFSKEPPDNYYRIYLEVIQIDKYHYEVEKARISALFARENTNTC</sequence>
<name>A0A7D9HD93_PARCT</name>
<dbReference type="AlphaFoldDB" id="A0A7D9HD93"/>
<dbReference type="Proteomes" id="UP001152795">
    <property type="component" value="Unassembled WGS sequence"/>
</dbReference>
<comment type="caution">
    <text evidence="1">The sequence shown here is derived from an EMBL/GenBank/DDBJ whole genome shotgun (WGS) entry which is preliminary data.</text>
</comment>